<dbReference type="Proteomes" id="UP000054695">
    <property type="component" value="Unassembled WGS sequence"/>
</dbReference>
<dbReference type="PATRIC" id="fig|447.4.peg.2565"/>
<dbReference type="RefSeq" id="WP_058460034.1">
    <property type="nucleotide sequence ID" value="NZ_CAAAIY010000005.1"/>
</dbReference>
<comment type="caution">
    <text evidence="2">The sequence shown here is derived from an EMBL/GenBank/DDBJ whole genome shotgun (WGS) entry which is preliminary data.</text>
</comment>
<accession>A0A0W0RIG4</accession>
<protein>
    <recommendedName>
        <fullName evidence="4">Coiled-coil protein</fullName>
    </recommendedName>
</protein>
<evidence type="ECO:0000313" key="3">
    <source>
        <dbReference type="Proteomes" id="UP000054695"/>
    </source>
</evidence>
<dbReference type="EMBL" id="LNXU01000032">
    <property type="protein sequence ID" value="KTC70840.1"/>
    <property type="molecule type" value="Genomic_DNA"/>
</dbReference>
<organism evidence="2 3">
    <name type="scientific">Legionella bozemanae</name>
    <name type="common">Fluoribacter bozemanae</name>
    <dbReference type="NCBI Taxonomy" id="447"/>
    <lineage>
        <taxon>Bacteria</taxon>
        <taxon>Pseudomonadati</taxon>
        <taxon>Pseudomonadota</taxon>
        <taxon>Gammaproteobacteria</taxon>
        <taxon>Legionellales</taxon>
        <taxon>Legionellaceae</taxon>
        <taxon>Legionella</taxon>
    </lineage>
</organism>
<reference evidence="2 3" key="1">
    <citation type="submission" date="2015-11" db="EMBL/GenBank/DDBJ databases">
        <title>Genomic analysis of 38 Legionella species identifies large and diverse effector repertoires.</title>
        <authorList>
            <person name="Burstein D."/>
            <person name="Amaro F."/>
            <person name="Zusman T."/>
            <person name="Lifshitz Z."/>
            <person name="Cohen O."/>
            <person name="Gilbert J.A."/>
            <person name="Pupko T."/>
            <person name="Shuman H.A."/>
            <person name="Segal G."/>
        </authorList>
    </citation>
    <scope>NUCLEOTIDE SEQUENCE [LARGE SCALE GENOMIC DNA]</scope>
    <source>
        <strain evidence="2 3">WIGA</strain>
    </source>
</reference>
<evidence type="ECO:0008006" key="4">
    <source>
        <dbReference type="Google" id="ProtNLM"/>
    </source>
</evidence>
<gene>
    <name evidence="2" type="ORF">Lboz_2417</name>
</gene>
<keyword evidence="3" id="KW-1185">Reference proteome</keyword>
<keyword evidence="1" id="KW-0175">Coiled coil</keyword>
<dbReference type="AlphaFoldDB" id="A0A0W0RIG4"/>
<name>A0A0W0RIG4_LEGBO</name>
<evidence type="ECO:0000313" key="2">
    <source>
        <dbReference type="EMBL" id="KTC70840.1"/>
    </source>
</evidence>
<evidence type="ECO:0000256" key="1">
    <source>
        <dbReference type="SAM" id="Coils"/>
    </source>
</evidence>
<proteinExistence type="predicted"/>
<sequence length="86" mass="9675">MIEKRLVELEGGIQEVKLMQLELTEKSARLQLLIEKMEQELNQCDRSVDANGPVKVNQSELLSTYGLMKLPTQKVGSSELFTTPTP</sequence>
<feature type="coiled-coil region" evidence="1">
    <location>
        <begin position="20"/>
        <end position="47"/>
    </location>
</feature>
<dbReference type="OrthoDB" id="5657177at2"/>